<accession>A0A9Q0ZNR4</accession>
<dbReference type="AlphaFoldDB" id="A0A9Q0ZNR4"/>
<keyword evidence="3" id="KW-1185">Reference proteome</keyword>
<evidence type="ECO:0000313" key="3">
    <source>
        <dbReference type="Proteomes" id="UP001151532"/>
    </source>
</evidence>
<reference evidence="2" key="2">
    <citation type="journal article" date="2023" name="Int. J. Mol. Sci.">
        <title>De Novo Assembly and Annotation of 11 Diverse Shrub Willow (Salix) Genomes Reveals Novel Gene Organization in Sex-Linked Regions.</title>
        <authorList>
            <person name="Hyden B."/>
            <person name="Feng K."/>
            <person name="Yates T.B."/>
            <person name="Jawdy S."/>
            <person name="Cereghino C."/>
            <person name="Smart L.B."/>
            <person name="Muchero W."/>
        </authorList>
    </citation>
    <scope>NUCLEOTIDE SEQUENCE</scope>
    <source>
        <tissue evidence="2">Shoot tip</tissue>
    </source>
</reference>
<protein>
    <submittedName>
        <fullName evidence="2">Uncharacterized protein</fullName>
    </submittedName>
</protein>
<feature type="compositionally biased region" description="Low complexity" evidence="1">
    <location>
        <begin position="138"/>
        <end position="152"/>
    </location>
</feature>
<proteinExistence type="predicted"/>
<sequence>MASRFGFPIVDNDPAPSLSSPSPSSLLLAANTFFPLPHHHCHPNLSTSPTIDLPLLPHISFSSSPHRQRRYPHSSHMHLIPFPVSLSLVPVSLSHNKPPSSVIFSVGLPSPVPALLPSQPPTHRGQISYLQTSLTAQPPISTTSSSLEPSSS</sequence>
<comment type="caution">
    <text evidence="2">The sequence shown here is derived from an EMBL/GenBank/DDBJ whole genome shotgun (WGS) entry which is preliminary data.</text>
</comment>
<feature type="region of interest" description="Disordered" evidence="1">
    <location>
        <begin position="133"/>
        <end position="152"/>
    </location>
</feature>
<name>A0A9Q0ZNR4_SALPP</name>
<dbReference type="EMBL" id="JAPFFK010000010">
    <property type="protein sequence ID" value="KAJ6741251.1"/>
    <property type="molecule type" value="Genomic_DNA"/>
</dbReference>
<evidence type="ECO:0000313" key="2">
    <source>
        <dbReference type="EMBL" id="KAJ6741251.1"/>
    </source>
</evidence>
<gene>
    <name evidence="2" type="ORF">OIU79_001215</name>
</gene>
<evidence type="ECO:0000256" key="1">
    <source>
        <dbReference type="SAM" id="MobiDB-lite"/>
    </source>
</evidence>
<dbReference type="Proteomes" id="UP001151532">
    <property type="component" value="Chromosome 7"/>
</dbReference>
<reference evidence="2" key="1">
    <citation type="submission" date="2022-11" db="EMBL/GenBank/DDBJ databases">
        <authorList>
            <person name="Hyden B.L."/>
            <person name="Feng K."/>
            <person name="Yates T."/>
            <person name="Jawdy S."/>
            <person name="Smart L.B."/>
            <person name="Muchero W."/>
        </authorList>
    </citation>
    <scope>NUCLEOTIDE SEQUENCE</scope>
    <source>
        <tissue evidence="2">Shoot tip</tissue>
    </source>
</reference>
<organism evidence="2 3">
    <name type="scientific">Salix purpurea</name>
    <name type="common">Purple osier willow</name>
    <dbReference type="NCBI Taxonomy" id="77065"/>
    <lineage>
        <taxon>Eukaryota</taxon>
        <taxon>Viridiplantae</taxon>
        <taxon>Streptophyta</taxon>
        <taxon>Embryophyta</taxon>
        <taxon>Tracheophyta</taxon>
        <taxon>Spermatophyta</taxon>
        <taxon>Magnoliopsida</taxon>
        <taxon>eudicotyledons</taxon>
        <taxon>Gunneridae</taxon>
        <taxon>Pentapetalae</taxon>
        <taxon>rosids</taxon>
        <taxon>fabids</taxon>
        <taxon>Malpighiales</taxon>
        <taxon>Salicaceae</taxon>
        <taxon>Saliceae</taxon>
        <taxon>Salix</taxon>
    </lineage>
</organism>